<evidence type="ECO:0000313" key="1">
    <source>
        <dbReference type="EMBL" id="GMN60825.1"/>
    </source>
</evidence>
<dbReference type="AlphaFoldDB" id="A0AA88DSH1"/>
<sequence length="172" mass="18946">MRRAIPVGYLKKPCINRLTSELAPDDSQLSDNLDNRKNLEHIPLGRNYSTISGKRLNYEPSASRQGVTCKFKAPTFKASTYGASKASNREVKENRSPYLLRLVFPHRVSSDTSKLQEQPLSVVESPGIGRGPFKQGNTLHSSPWADAGCCRCQPDKLMPISISMPTGVDVGN</sequence>
<gene>
    <name evidence="1" type="ORF">TIFTF001_029923</name>
</gene>
<accession>A0AA88DSH1</accession>
<reference evidence="1" key="1">
    <citation type="submission" date="2023-07" db="EMBL/GenBank/DDBJ databases">
        <title>draft genome sequence of fig (Ficus carica).</title>
        <authorList>
            <person name="Takahashi T."/>
            <person name="Nishimura K."/>
        </authorList>
    </citation>
    <scope>NUCLEOTIDE SEQUENCE</scope>
</reference>
<protein>
    <submittedName>
        <fullName evidence="1">Uncharacterized protein</fullName>
    </submittedName>
</protein>
<dbReference type="EMBL" id="BTGU01000102">
    <property type="protein sequence ID" value="GMN60825.1"/>
    <property type="molecule type" value="Genomic_DNA"/>
</dbReference>
<comment type="caution">
    <text evidence="1">The sequence shown here is derived from an EMBL/GenBank/DDBJ whole genome shotgun (WGS) entry which is preliminary data.</text>
</comment>
<dbReference type="Proteomes" id="UP001187192">
    <property type="component" value="Unassembled WGS sequence"/>
</dbReference>
<evidence type="ECO:0000313" key="2">
    <source>
        <dbReference type="Proteomes" id="UP001187192"/>
    </source>
</evidence>
<keyword evidence="2" id="KW-1185">Reference proteome</keyword>
<organism evidence="1 2">
    <name type="scientific">Ficus carica</name>
    <name type="common">Common fig</name>
    <dbReference type="NCBI Taxonomy" id="3494"/>
    <lineage>
        <taxon>Eukaryota</taxon>
        <taxon>Viridiplantae</taxon>
        <taxon>Streptophyta</taxon>
        <taxon>Embryophyta</taxon>
        <taxon>Tracheophyta</taxon>
        <taxon>Spermatophyta</taxon>
        <taxon>Magnoliopsida</taxon>
        <taxon>eudicotyledons</taxon>
        <taxon>Gunneridae</taxon>
        <taxon>Pentapetalae</taxon>
        <taxon>rosids</taxon>
        <taxon>fabids</taxon>
        <taxon>Rosales</taxon>
        <taxon>Moraceae</taxon>
        <taxon>Ficeae</taxon>
        <taxon>Ficus</taxon>
    </lineage>
</organism>
<proteinExistence type="predicted"/>
<name>A0AA88DSH1_FICCA</name>